<evidence type="ECO:0000256" key="1">
    <source>
        <dbReference type="SAM" id="SignalP"/>
    </source>
</evidence>
<dbReference type="EMBL" id="CP060394">
    <property type="protein sequence ID" value="QNI34573.1"/>
    <property type="molecule type" value="Genomic_DNA"/>
</dbReference>
<gene>
    <name evidence="2" type="ORF">H7849_12135</name>
</gene>
<dbReference type="KEGG" id="adin:H7849_12135"/>
<accession>A0A7G8BPV3</accession>
<dbReference type="Proteomes" id="UP000515312">
    <property type="component" value="Chromosome"/>
</dbReference>
<keyword evidence="1" id="KW-0732">Signal</keyword>
<evidence type="ECO:0000313" key="2">
    <source>
        <dbReference type="EMBL" id="QNI34573.1"/>
    </source>
</evidence>
<evidence type="ECO:0008006" key="4">
    <source>
        <dbReference type="Google" id="ProtNLM"/>
    </source>
</evidence>
<evidence type="ECO:0000313" key="3">
    <source>
        <dbReference type="Proteomes" id="UP000515312"/>
    </source>
</evidence>
<dbReference type="AlphaFoldDB" id="A0A7G8BPV3"/>
<proteinExistence type="predicted"/>
<reference evidence="2 3" key="1">
    <citation type="submission" date="2020-08" db="EMBL/GenBank/DDBJ databases">
        <title>Edaphobacter telluris sp. nov. and Acidobacterium dinghuensis sp. nov., two acidobacteria isolated from forest soil.</title>
        <authorList>
            <person name="Fu J."/>
            <person name="Qiu L."/>
        </authorList>
    </citation>
    <scope>NUCLEOTIDE SEQUENCE [LARGE SCALE GENOMIC DNA]</scope>
    <source>
        <strain evidence="2">4Y35</strain>
    </source>
</reference>
<protein>
    <recommendedName>
        <fullName evidence="4">TrbI/VirB10 family protein</fullName>
    </recommendedName>
</protein>
<sequence>MRGLKYWPIAAVAMGLLAASGAIAQQPATQQAVPTPTGSAQPVNATASVQAKSTEIPSGTKVLLELRSAVNTKTAKPGDSVYLSSSFPVVVDSHVAIPAGVYVQGIIDEVVRPGRVKGRAAVRMHFTSMIFPNGSVVTIPGVVNSIPGSDGAKVQNEGEIQQASNKGKDAATIAQSTIEGASLGTIGGAVTGHPGAGAGYGALAGGAAGLIYTLFTRGDEVVLNTGQGLEMVLQRPMTITQANLSGPDVAGQAAIVPSAQQPMPKPKSNILCPVGGLGCS</sequence>
<feature type="chain" id="PRO_5028816062" description="TrbI/VirB10 family protein" evidence="1">
    <location>
        <begin position="25"/>
        <end position="280"/>
    </location>
</feature>
<keyword evidence="3" id="KW-1185">Reference proteome</keyword>
<organism evidence="2 3">
    <name type="scientific">Alloacidobacterium dinghuense</name>
    <dbReference type="NCBI Taxonomy" id="2763107"/>
    <lineage>
        <taxon>Bacteria</taxon>
        <taxon>Pseudomonadati</taxon>
        <taxon>Acidobacteriota</taxon>
        <taxon>Terriglobia</taxon>
        <taxon>Terriglobales</taxon>
        <taxon>Acidobacteriaceae</taxon>
        <taxon>Alloacidobacterium</taxon>
    </lineage>
</organism>
<dbReference type="RefSeq" id="WP_186746843.1">
    <property type="nucleotide sequence ID" value="NZ_CP060394.1"/>
</dbReference>
<name>A0A7G8BPV3_9BACT</name>
<feature type="signal peptide" evidence="1">
    <location>
        <begin position="1"/>
        <end position="24"/>
    </location>
</feature>